<evidence type="ECO:0000256" key="3">
    <source>
        <dbReference type="ARBA" id="ARBA00023242"/>
    </source>
</evidence>
<feature type="region of interest" description="Disordered" evidence="4">
    <location>
        <begin position="1"/>
        <end position="33"/>
    </location>
</feature>
<evidence type="ECO:0000313" key="6">
    <source>
        <dbReference type="Proteomes" id="UP000823872"/>
    </source>
</evidence>
<protein>
    <recommendedName>
        <fullName evidence="7">Ess-2 splicing factor homolog</fullName>
    </recommendedName>
</protein>
<reference evidence="5" key="2">
    <citation type="submission" date="2025-08" db="UniProtKB">
        <authorList>
            <consortium name="Ensembl"/>
        </authorList>
    </citation>
    <scope>IDENTIFICATION</scope>
    <source>
        <strain evidence="5">breed Abyssinian</strain>
    </source>
</reference>
<keyword evidence="6" id="KW-1185">Reference proteome</keyword>
<feature type="compositionally biased region" description="Acidic residues" evidence="4">
    <location>
        <begin position="132"/>
        <end position="143"/>
    </location>
</feature>
<dbReference type="Ensembl" id="ENSFCTT00005076654.1">
    <property type="protein sequence ID" value="ENSFCTP00005053743.1"/>
    <property type="gene ID" value="ENSFCTG00005027103.1"/>
</dbReference>
<accession>A0ABI8A3H3</accession>
<feature type="compositionally biased region" description="Polar residues" evidence="4">
    <location>
        <begin position="443"/>
        <end position="455"/>
    </location>
</feature>
<organism evidence="5 6">
    <name type="scientific">Felis catus</name>
    <name type="common">Cat</name>
    <name type="synonym">Felis silvestris catus</name>
    <dbReference type="NCBI Taxonomy" id="9685"/>
    <lineage>
        <taxon>Eukaryota</taxon>
        <taxon>Metazoa</taxon>
        <taxon>Chordata</taxon>
        <taxon>Craniata</taxon>
        <taxon>Vertebrata</taxon>
        <taxon>Euteleostomi</taxon>
        <taxon>Mammalia</taxon>
        <taxon>Eutheria</taxon>
        <taxon>Laurasiatheria</taxon>
        <taxon>Carnivora</taxon>
        <taxon>Feliformia</taxon>
        <taxon>Felidae</taxon>
        <taxon>Felinae</taxon>
        <taxon>Felis</taxon>
    </lineage>
</organism>
<evidence type="ECO:0000256" key="1">
    <source>
        <dbReference type="ARBA" id="ARBA00004123"/>
    </source>
</evidence>
<dbReference type="InterPro" id="IPR019148">
    <property type="entry name" value="Nuclear_protein_DGCR14_ESS-2"/>
</dbReference>
<feature type="region of interest" description="Disordered" evidence="4">
    <location>
        <begin position="384"/>
        <end position="455"/>
    </location>
</feature>
<evidence type="ECO:0000256" key="2">
    <source>
        <dbReference type="ARBA" id="ARBA00009072"/>
    </source>
</evidence>
<comment type="similarity">
    <text evidence="2">Belongs to the ESS2 family.</text>
</comment>
<evidence type="ECO:0000313" key="5">
    <source>
        <dbReference type="Ensembl" id="ENSFCTP00005053743.1"/>
    </source>
</evidence>
<keyword evidence="3" id="KW-0539">Nucleus</keyword>
<dbReference type="PANTHER" id="PTHR12940">
    <property type="entry name" value="ES-2 PROTEIN - RELATED"/>
    <property type="match status" value="1"/>
</dbReference>
<dbReference type="Proteomes" id="UP000823872">
    <property type="component" value="Chromosome D3"/>
</dbReference>
<dbReference type="GeneTree" id="ENSGT00390000009387"/>
<reference evidence="5" key="3">
    <citation type="submission" date="2025-09" db="UniProtKB">
        <authorList>
            <consortium name="Ensembl"/>
        </authorList>
    </citation>
    <scope>IDENTIFICATION</scope>
    <source>
        <strain evidence="5">breed Abyssinian</strain>
    </source>
</reference>
<evidence type="ECO:0008006" key="7">
    <source>
        <dbReference type="Google" id="ProtNLM"/>
    </source>
</evidence>
<feature type="region of interest" description="Disordered" evidence="4">
    <location>
        <begin position="105"/>
        <end position="145"/>
    </location>
</feature>
<proteinExistence type="inferred from homology"/>
<reference evidence="5 6" key="1">
    <citation type="submission" date="2021-02" db="EMBL/GenBank/DDBJ databases">
        <title>Safari Cat Assemblies.</title>
        <authorList>
            <person name="Bredemeyer K.R."/>
            <person name="Murphy W.J."/>
        </authorList>
    </citation>
    <scope>NUCLEOTIDE SEQUENCE [LARGE SCALE GENOMIC DNA]</scope>
</reference>
<sequence length="647" mass="70733">METPGASTRALLLPAASGPRRKRAAGESLATSKQRVLDEEEYIEGLQTVIQRDFFPDVEKLQAQKEYLEAEENGDLERMRQIAIKFGSALGKMSREPPPPYVTPATFETPDVHTGTGMVGNKPRGRGRGLEDGDGEAGEEEEKEPLPSLDVFLSRYTSEDNASFQEIMEVAKEKSRARHTWLYQAEEEFEKRQKDNLALPSAEHQAIESSQAGVETWKYKAKNSLMYYPEGVPDEEQLFKKPRQVVHKNTRFLRDPFSQALSRSQLQQAAALNAQHKQGKVGPDGKELIPQDSPRVGGFGFVATPSPAPGVNESPLMTWGEVENTPLRVEGSETPYVDRTPGPAFKILEPGRRERLGLKMANEAAAKNRAKKQEALRRVTENLASPAAPREQDGQQVHRPGPAGQLHPISSTLNPPQDPSWWAPDPHEHAGSWLYSTHPPQPRSSLHHGQSATTPCPAQSLRLLLGRGPGRACGSFVEPAGQLPTQQRTPAFWGPRPGPEMVTVPGATEEMPCLSQTGTKLGPHSPWGASHGLVRTLFYQPAVCFYLAVIKEHLAPSGRLLCVSGLLCTALRRPSCLQHGLRTAGLPGRKLLGEVTLGRPGCLAFLATTYISFCGTPEAWNLPSGLSSQHIGPCPPSSFPLREVGNP</sequence>
<name>A0ABI8A3H3_FELCA</name>
<dbReference type="Pfam" id="PF09751">
    <property type="entry name" value="Es2"/>
    <property type="match status" value="1"/>
</dbReference>
<gene>
    <name evidence="5" type="primary">ESS2</name>
</gene>
<comment type="subcellular location">
    <subcellularLocation>
        <location evidence="1">Nucleus</location>
    </subcellularLocation>
</comment>
<evidence type="ECO:0000256" key="4">
    <source>
        <dbReference type="SAM" id="MobiDB-lite"/>
    </source>
</evidence>
<dbReference type="PANTHER" id="PTHR12940:SF0">
    <property type="entry name" value="SPLICING FACTOR ESS-2 HOMOLOG"/>
    <property type="match status" value="1"/>
</dbReference>